<keyword evidence="3" id="KW-0732">Signal</keyword>
<dbReference type="Proteomes" id="UP001162802">
    <property type="component" value="Unassembled WGS sequence"/>
</dbReference>
<accession>A0ABT0A8K3</accession>
<dbReference type="InterPro" id="IPR002018">
    <property type="entry name" value="CarbesteraseB"/>
</dbReference>
<comment type="similarity">
    <text evidence="1 3">Belongs to the type-B carboxylesterase/lipase family.</text>
</comment>
<proteinExistence type="inferred from homology"/>
<comment type="caution">
    <text evidence="5">The sequence shown here is derived from an EMBL/GenBank/DDBJ whole genome shotgun (WGS) entry which is preliminary data.</text>
</comment>
<evidence type="ECO:0000256" key="3">
    <source>
        <dbReference type="RuleBase" id="RU361235"/>
    </source>
</evidence>
<dbReference type="EMBL" id="JALHAT010000003">
    <property type="protein sequence ID" value="MCJ1959526.1"/>
    <property type="molecule type" value="Genomic_DNA"/>
</dbReference>
<dbReference type="InterPro" id="IPR019826">
    <property type="entry name" value="Carboxylesterase_B_AS"/>
</dbReference>
<name>A0ABT0A8K3_9SPHN</name>
<gene>
    <name evidence="5" type="ORF">MTR65_02365</name>
</gene>
<dbReference type="EC" id="3.1.1.-" evidence="3"/>
<feature type="signal peptide" evidence="3">
    <location>
        <begin position="1"/>
        <end position="21"/>
    </location>
</feature>
<sequence length="473" mass="49632">MKIPMVMSALVLAGLSVAASAQESAPTAKVETGTLAGVAQDGVLSWKGIPFAAPPTGELRWRAPQPAKAWSGVRAAKSYASDCMQKPFGGDAAPLGTPPAEDCLYANVWRPEKAQGKLPVLVWIYGGGFINGGASPATYSGAELAKKGVLVFSFNYRIGRFGFFAHPALTKADPDHGKLVNYGYMDQIAALEWVKRNIAAFGGDPDNVTIAGESAGGNSVDNLLTLPAAKGLFDKAVVMSGGNGKGFTKSSMETAHEAGLAFAKKKGITGTGPAALDKLRALSGEEVVDGLNLMALFAPQEGPVTYTLPVVDGVTAAPQRTHFENGDFAHVPVMIGATAADIGGVEGQMVAGARKLAKVIGEQGVPVYEYRFSYVADSVAVPGAQHATDIPFFFDTQRAKYGDETSVRDNAMGDAMSSYLVNFAKTGAPSTGWGLPAWKPYAEANGQIMDFATDGKVHFREDPWQDKIDAADM</sequence>
<organism evidence="5 6">
    <name type="scientific">Novosphingobium mangrovi</name>
    <name type="common">ex Hu et al. 2023</name>
    <dbReference type="NCBI Taxonomy" id="2930094"/>
    <lineage>
        <taxon>Bacteria</taxon>
        <taxon>Pseudomonadati</taxon>
        <taxon>Pseudomonadota</taxon>
        <taxon>Alphaproteobacteria</taxon>
        <taxon>Sphingomonadales</taxon>
        <taxon>Sphingomonadaceae</taxon>
        <taxon>Novosphingobium</taxon>
    </lineage>
</organism>
<feature type="domain" description="Carboxylesterase type B" evidence="4">
    <location>
        <begin position="349"/>
        <end position="456"/>
    </location>
</feature>
<feature type="chain" id="PRO_5044970970" description="Carboxylic ester hydrolase" evidence="3">
    <location>
        <begin position="22"/>
        <end position="473"/>
    </location>
</feature>
<keyword evidence="6" id="KW-1185">Reference proteome</keyword>
<evidence type="ECO:0000259" key="4">
    <source>
        <dbReference type="Pfam" id="PF00135"/>
    </source>
</evidence>
<protein>
    <recommendedName>
        <fullName evidence="3">Carboxylic ester hydrolase</fullName>
        <ecNumber evidence="3">3.1.1.-</ecNumber>
    </recommendedName>
</protein>
<keyword evidence="2 3" id="KW-0378">Hydrolase</keyword>
<evidence type="ECO:0000313" key="6">
    <source>
        <dbReference type="Proteomes" id="UP001162802"/>
    </source>
</evidence>
<dbReference type="InterPro" id="IPR029058">
    <property type="entry name" value="AB_hydrolase_fold"/>
</dbReference>
<dbReference type="RefSeq" id="WP_243796752.1">
    <property type="nucleotide sequence ID" value="NZ_JALHAT010000003.1"/>
</dbReference>
<evidence type="ECO:0000256" key="1">
    <source>
        <dbReference type="ARBA" id="ARBA00005964"/>
    </source>
</evidence>
<dbReference type="PANTHER" id="PTHR11559">
    <property type="entry name" value="CARBOXYLESTERASE"/>
    <property type="match status" value="1"/>
</dbReference>
<evidence type="ECO:0000256" key="2">
    <source>
        <dbReference type="ARBA" id="ARBA00022801"/>
    </source>
</evidence>
<dbReference type="PROSITE" id="PS00122">
    <property type="entry name" value="CARBOXYLESTERASE_B_1"/>
    <property type="match status" value="1"/>
</dbReference>
<dbReference type="Pfam" id="PF00135">
    <property type="entry name" value="COesterase"/>
    <property type="match status" value="2"/>
</dbReference>
<dbReference type="Gene3D" id="3.40.50.1820">
    <property type="entry name" value="alpha/beta hydrolase"/>
    <property type="match status" value="2"/>
</dbReference>
<dbReference type="InterPro" id="IPR050309">
    <property type="entry name" value="Type-B_Carboxylest/Lipase"/>
</dbReference>
<dbReference type="SUPFAM" id="SSF53474">
    <property type="entry name" value="alpha/beta-Hydrolases"/>
    <property type="match status" value="1"/>
</dbReference>
<reference evidence="5" key="1">
    <citation type="submission" date="2022-03" db="EMBL/GenBank/DDBJ databases">
        <title>Identification of a novel bacterium isolated from mangrove sediments.</title>
        <authorList>
            <person name="Pan X."/>
        </authorList>
    </citation>
    <scope>NUCLEOTIDE SEQUENCE</scope>
    <source>
        <strain evidence="5">B2637</strain>
    </source>
</reference>
<evidence type="ECO:0000313" key="5">
    <source>
        <dbReference type="EMBL" id="MCJ1959526.1"/>
    </source>
</evidence>
<feature type="domain" description="Carboxylesterase type B" evidence="4">
    <location>
        <begin position="25"/>
        <end position="343"/>
    </location>
</feature>